<accession>D5EL30</accession>
<organism evidence="2 3">
    <name type="scientific">Coraliomargarita akajimensis (strain DSM 45221 / IAM 15411 / JCM 23193 / KCTC 12865 / 04OKA010-24)</name>
    <dbReference type="NCBI Taxonomy" id="583355"/>
    <lineage>
        <taxon>Bacteria</taxon>
        <taxon>Pseudomonadati</taxon>
        <taxon>Verrucomicrobiota</taxon>
        <taxon>Opitutia</taxon>
        <taxon>Puniceicoccales</taxon>
        <taxon>Coraliomargaritaceae</taxon>
        <taxon>Coraliomargarita</taxon>
    </lineage>
</organism>
<gene>
    <name evidence="2" type="ordered locus">Caka_0103</name>
</gene>
<protein>
    <recommendedName>
        <fullName evidence="4">Glycoamylase-like domain-containing protein</fullName>
    </recommendedName>
</protein>
<keyword evidence="1" id="KW-0732">Signal</keyword>
<evidence type="ECO:0000313" key="3">
    <source>
        <dbReference type="Proteomes" id="UP000000925"/>
    </source>
</evidence>
<evidence type="ECO:0000256" key="1">
    <source>
        <dbReference type="SAM" id="SignalP"/>
    </source>
</evidence>
<dbReference type="AlphaFoldDB" id="D5EL30"/>
<name>D5EL30_CORAD</name>
<feature type="chain" id="PRO_5003070764" description="Glycoamylase-like domain-containing protein" evidence="1">
    <location>
        <begin position="20"/>
        <end position="442"/>
    </location>
</feature>
<evidence type="ECO:0000313" key="2">
    <source>
        <dbReference type="EMBL" id="ADE53132.1"/>
    </source>
</evidence>
<reference evidence="2 3" key="1">
    <citation type="journal article" date="2010" name="Stand. Genomic Sci.">
        <title>Complete genome sequence of Coraliomargarita akajimensis type strain (04OKA010-24).</title>
        <authorList>
            <person name="Mavromatis K."/>
            <person name="Abt B."/>
            <person name="Brambilla E."/>
            <person name="Lapidus A."/>
            <person name="Copeland A."/>
            <person name="Deshpande S."/>
            <person name="Nolan M."/>
            <person name="Lucas S."/>
            <person name="Tice H."/>
            <person name="Cheng J.F."/>
            <person name="Han C."/>
            <person name="Detter J.C."/>
            <person name="Woyke T."/>
            <person name="Goodwin L."/>
            <person name="Pitluck S."/>
            <person name="Held B."/>
            <person name="Brettin T."/>
            <person name="Tapia R."/>
            <person name="Ivanova N."/>
            <person name="Mikhailova N."/>
            <person name="Pati A."/>
            <person name="Liolios K."/>
            <person name="Chen A."/>
            <person name="Palaniappan K."/>
            <person name="Land M."/>
            <person name="Hauser L."/>
            <person name="Chang Y.J."/>
            <person name="Jeffries C.D."/>
            <person name="Rohde M."/>
            <person name="Goker M."/>
            <person name="Bristow J."/>
            <person name="Eisen J.A."/>
            <person name="Markowitz V."/>
            <person name="Hugenholtz P."/>
            <person name="Klenk H.P."/>
            <person name="Kyrpides N.C."/>
        </authorList>
    </citation>
    <scope>NUCLEOTIDE SEQUENCE [LARGE SCALE GENOMIC DNA]</scope>
    <source>
        <strain evidence="3">DSM 45221 / IAM 15411 / JCM 23193 / KCTC 12865</strain>
    </source>
</reference>
<dbReference type="EMBL" id="CP001998">
    <property type="protein sequence ID" value="ADE53132.1"/>
    <property type="molecule type" value="Genomic_DNA"/>
</dbReference>
<dbReference type="STRING" id="583355.Caka_0103"/>
<evidence type="ECO:0008006" key="4">
    <source>
        <dbReference type="Google" id="ProtNLM"/>
    </source>
</evidence>
<dbReference type="HOGENOM" id="CLU_039048_0_0_0"/>
<dbReference type="KEGG" id="caa:Caka_0103"/>
<dbReference type="eggNOG" id="COG2247">
    <property type="taxonomic scope" value="Bacteria"/>
</dbReference>
<keyword evidence="3" id="KW-1185">Reference proteome</keyword>
<feature type="signal peptide" evidence="1">
    <location>
        <begin position="1"/>
        <end position="19"/>
    </location>
</feature>
<proteinExistence type="predicted"/>
<dbReference type="Proteomes" id="UP000000925">
    <property type="component" value="Chromosome"/>
</dbReference>
<sequence length="442" mass="50711">MMMKMLVLFVLFSVSFALADEAVHYVQPIEWRQFDAKVDLNPESALSSKLIANAARHSLGWAESTYQTSENGDRYLIPNENIEHTIRPATSAAYGLAVALKTGIPEQEIGFSEAVMTERTLKLIKGSAAIHRVNGGKWGWHWQSSLWSAQLARAAWMLWDELDTETQEMVAKLIENEAQRDYTVRYWNGQGGDSKAEENSWDSMILQVAVAMMPEHPKVESWKTRCSHLMVASYCRPSDRLRTDISLDGKTPADWLDGYNIREDGIVINHNLIHNDYMASIANLQMQGFMLFPLAGQTIPEAIDFNFDLVYHTLATKQFDAPPFLEPGGTMYIPNSPEQYYPRGTDWSTFRYACFYAMDALADVFGYDKDLEHKAAHWRKLRGERILEMQQRHADGRMYATGEFDNYKGAEQMVFWMMADVHLLQWLMDQRVSFETANWLSH</sequence>